<dbReference type="OrthoDB" id="9122461at2"/>
<proteinExistence type="predicted"/>
<dbReference type="PROSITE" id="PS51257">
    <property type="entry name" value="PROKAR_LIPOPROTEIN"/>
    <property type="match status" value="1"/>
</dbReference>
<organism evidence="1 2">
    <name type="scientific">Pseudoalteromonas amylolytica</name>
    <dbReference type="NCBI Taxonomy" id="1859457"/>
    <lineage>
        <taxon>Bacteria</taxon>
        <taxon>Pseudomonadati</taxon>
        <taxon>Pseudomonadota</taxon>
        <taxon>Gammaproteobacteria</taxon>
        <taxon>Alteromonadales</taxon>
        <taxon>Pseudoalteromonadaceae</taxon>
        <taxon>Pseudoalteromonas</taxon>
    </lineage>
</organism>
<dbReference type="AlphaFoldDB" id="A0A1S1MVB6"/>
<evidence type="ECO:0000313" key="2">
    <source>
        <dbReference type="Proteomes" id="UP000179786"/>
    </source>
</evidence>
<accession>A0A1S1MVB6</accession>
<gene>
    <name evidence="1" type="ORF">BET10_05040</name>
</gene>
<sequence length="153" mass="16153">MNITRLVPIAVFSVMTLGCSGGSSNNESAAQQSLPIKSVAPSIIQISIEVDEQAMSITPNALNLKTGENGVFSLTLTQGYKFESISGCDATYNQESGKINVTAPEKPCSIKVMAKEQMMIPVTSSVLGFGSLPSLPQSVEQGSRFDIIAKPPI</sequence>
<name>A0A1S1MVB6_9GAMM</name>
<comment type="caution">
    <text evidence="1">The sequence shown here is derived from an EMBL/GenBank/DDBJ whole genome shotgun (WGS) entry which is preliminary data.</text>
</comment>
<protein>
    <submittedName>
        <fullName evidence="1">Uncharacterized protein</fullName>
    </submittedName>
</protein>
<evidence type="ECO:0000313" key="1">
    <source>
        <dbReference type="EMBL" id="OHU92815.1"/>
    </source>
</evidence>
<dbReference type="Proteomes" id="UP000179786">
    <property type="component" value="Unassembled WGS sequence"/>
</dbReference>
<dbReference type="EMBL" id="MKJU01000006">
    <property type="protein sequence ID" value="OHU92815.1"/>
    <property type="molecule type" value="Genomic_DNA"/>
</dbReference>
<reference evidence="1 2" key="1">
    <citation type="submission" date="2016-09" db="EMBL/GenBank/DDBJ databases">
        <title>Pseudoalteromonas amylolytica sp. nov., isolated from the surface seawater.</title>
        <authorList>
            <person name="Wu Y.-H."/>
            <person name="Cheng H."/>
            <person name="Jin X.-B."/>
            <person name="Wang C.-S."/>
            <person name="Xu X.-W."/>
        </authorList>
    </citation>
    <scope>NUCLEOTIDE SEQUENCE [LARGE SCALE GENOMIC DNA]</scope>
    <source>
        <strain evidence="1 2">JW1</strain>
    </source>
</reference>
<keyword evidence="2" id="KW-1185">Reference proteome</keyword>
<dbReference type="RefSeq" id="WP_070983375.1">
    <property type="nucleotide sequence ID" value="NZ_MKJU01000006.1"/>
</dbReference>